<dbReference type="EC" id="5.2.1.8" evidence="2"/>
<protein>
    <recommendedName>
        <fullName evidence="2">peptidylprolyl isomerase</fullName>
        <ecNumber evidence="2">5.2.1.8</ecNumber>
    </recommendedName>
</protein>
<dbReference type="Pfam" id="PF00639">
    <property type="entry name" value="Rotamase"/>
    <property type="match status" value="2"/>
</dbReference>
<dbReference type="InterPro" id="IPR027304">
    <property type="entry name" value="Trigger_fact/SurA_dom_sf"/>
</dbReference>
<dbReference type="EMBL" id="SJPN01000003">
    <property type="protein sequence ID" value="TWU04541.1"/>
    <property type="molecule type" value="Genomic_DNA"/>
</dbReference>
<reference evidence="9 10" key="1">
    <citation type="submission" date="2019-02" db="EMBL/GenBank/DDBJ databases">
        <title>Deep-cultivation of Planctomycetes and their phenomic and genomic characterization uncovers novel biology.</title>
        <authorList>
            <person name="Wiegand S."/>
            <person name="Jogler M."/>
            <person name="Boedeker C."/>
            <person name="Pinto D."/>
            <person name="Vollmers J."/>
            <person name="Rivas-Marin E."/>
            <person name="Kohn T."/>
            <person name="Peeters S.H."/>
            <person name="Heuer A."/>
            <person name="Rast P."/>
            <person name="Oberbeckmann S."/>
            <person name="Bunk B."/>
            <person name="Jeske O."/>
            <person name="Meyerdierks A."/>
            <person name="Storesund J.E."/>
            <person name="Kallscheuer N."/>
            <person name="Luecker S."/>
            <person name="Lage O.M."/>
            <person name="Pohl T."/>
            <person name="Merkel B.J."/>
            <person name="Hornburger P."/>
            <person name="Mueller R.-W."/>
            <person name="Bruemmer F."/>
            <person name="Labrenz M."/>
            <person name="Spormann A.M."/>
            <person name="Op Den Camp H."/>
            <person name="Overmann J."/>
            <person name="Amann R."/>
            <person name="Jetten M.S.M."/>
            <person name="Mascher T."/>
            <person name="Medema M.H."/>
            <person name="Devos D.P."/>
            <person name="Kaster A.-K."/>
            <person name="Ovreas L."/>
            <person name="Rohde M."/>
            <person name="Galperin M.Y."/>
            <person name="Jogler C."/>
        </authorList>
    </citation>
    <scope>NUCLEOTIDE SEQUENCE [LARGE SCALE GENOMIC DNA]</scope>
    <source>
        <strain evidence="9 10">Pla52n</strain>
    </source>
</reference>
<feature type="chain" id="PRO_5022670504" description="peptidylprolyl isomerase" evidence="7">
    <location>
        <begin position="26"/>
        <end position="590"/>
    </location>
</feature>
<comment type="caution">
    <text evidence="9">The sequence shown here is derived from an EMBL/GenBank/DDBJ whole genome shotgun (WGS) entry which is preliminary data.</text>
</comment>
<feature type="domain" description="PpiC" evidence="8">
    <location>
        <begin position="160"/>
        <end position="251"/>
    </location>
</feature>
<feature type="domain" description="PpiC" evidence="8">
    <location>
        <begin position="439"/>
        <end position="532"/>
    </location>
</feature>
<keyword evidence="4 6" id="KW-0697">Rotamase</keyword>
<dbReference type="PROSITE" id="PS50198">
    <property type="entry name" value="PPIC_PPIASE_2"/>
    <property type="match status" value="2"/>
</dbReference>
<evidence type="ECO:0000256" key="7">
    <source>
        <dbReference type="SAM" id="SignalP"/>
    </source>
</evidence>
<evidence type="ECO:0000259" key="8">
    <source>
        <dbReference type="PROSITE" id="PS50198"/>
    </source>
</evidence>
<keyword evidence="10" id="KW-1185">Reference proteome</keyword>
<gene>
    <name evidence="9" type="primary">prsA2</name>
    <name evidence="9" type="ORF">Pla52n_25830</name>
</gene>
<evidence type="ECO:0000256" key="3">
    <source>
        <dbReference type="ARBA" id="ARBA00022729"/>
    </source>
</evidence>
<dbReference type="SUPFAM" id="SSF109998">
    <property type="entry name" value="Triger factor/SurA peptide-binding domain-like"/>
    <property type="match status" value="2"/>
</dbReference>
<dbReference type="SUPFAM" id="SSF54534">
    <property type="entry name" value="FKBP-like"/>
    <property type="match status" value="2"/>
</dbReference>
<dbReference type="GO" id="GO:0003755">
    <property type="term" value="F:peptidyl-prolyl cis-trans isomerase activity"/>
    <property type="evidence" value="ECO:0007669"/>
    <property type="project" value="UniProtKB-KW"/>
</dbReference>
<evidence type="ECO:0000313" key="10">
    <source>
        <dbReference type="Proteomes" id="UP000320176"/>
    </source>
</evidence>
<comment type="catalytic activity">
    <reaction evidence="1">
        <text>[protein]-peptidylproline (omega=180) = [protein]-peptidylproline (omega=0)</text>
        <dbReference type="Rhea" id="RHEA:16237"/>
        <dbReference type="Rhea" id="RHEA-COMP:10747"/>
        <dbReference type="Rhea" id="RHEA-COMP:10748"/>
        <dbReference type="ChEBI" id="CHEBI:83833"/>
        <dbReference type="ChEBI" id="CHEBI:83834"/>
        <dbReference type="EC" id="5.2.1.8"/>
    </reaction>
</comment>
<dbReference type="Pfam" id="PF13624">
    <property type="entry name" value="SurA_N_3"/>
    <property type="match status" value="1"/>
</dbReference>
<dbReference type="InterPro" id="IPR000297">
    <property type="entry name" value="PPIase_PpiC"/>
</dbReference>
<organism evidence="9 10">
    <name type="scientific">Stieleria varia</name>
    <dbReference type="NCBI Taxonomy" id="2528005"/>
    <lineage>
        <taxon>Bacteria</taxon>
        <taxon>Pseudomonadati</taxon>
        <taxon>Planctomycetota</taxon>
        <taxon>Planctomycetia</taxon>
        <taxon>Pirellulales</taxon>
        <taxon>Pirellulaceae</taxon>
        <taxon>Stieleria</taxon>
    </lineage>
</organism>
<name>A0A5C6AYP9_9BACT</name>
<evidence type="ECO:0000256" key="1">
    <source>
        <dbReference type="ARBA" id="ARBA00000971"/>
    </source>
</evidence>
<accession>A0A5C6AYP9</accession>
<keyword evidence="5 6" id="KW-0413">Isomerase</keyword>
<dbReference type="RefSeq" id="WP_146519948.1">
    <property type="nucleotide sequence ID" value="NZ_CP151726.1"/>
</dbReference>
<evidence type="ECO:0000313" key="9">
    <source>
        <dbReference type="EMBL" id="TWU04541.1"/>
    </source>
</evidence>
<dbReference type="AlphaFoldDB" id="A0A5C6AYP9"/>
<dbReference type="InterPro" id="IPR046357">
    <property type="entry name" value="PPIase_dom_sf"/>
</dbReference>
<dbReference type="OrthoDB" id="275776at2"/>
<dbReference type="InterPro" id="IPR050245">
    <property type="entry name" value="PrsA_foldase"/>
</dbReference>
<keyword evidence="3 7" id="KW-0732">Signal</keyword>
<evidence type="ECO:0000256" key="6">
    <source>
        <dbReference type="PROSITE-ProRule" id="PRU00278"/>
    </source>
</evidence>
<dbReference type="Gene3D" id="3.10.50.40">
    <property type="match status" value="2"/>
</dbReference>
<evidence type="ECO:0000256" key="5">
    <source>
        <dbReference type="ARBA" id="ARBA00023235"/>
    </source>
</evidence>
<evidence type="ECO:0000256" key="4">
    <source>
        <dbReference type="ARBA" id="ARBA00023110"/>
    </source>
</evidence>
<evidence type="ECO:0000256" key="2">
    <source>
        <dbReference type="ARBA" id="ARBA00013194"/>
    </source>
</evidence>
<feature type="signal peptide" evidence="7">
    <location>
        <begin position="1"/>
        <end position="25"/>
    </location>
</feature>
<dbReference type="Proteomes" id="UP000320176">
    <property type="component" value="Unassembled WGS sequence"/>
</dbReference>
<dbReference type="PANTHER" id="PTHR47245:SF1">
    <property type="entry name" value="FOLDASE PROTEIN PRSA"/>
    <property type="match status" value="1"/>
</dbReference>
<sequence precursor="true">MPFPRFLTPIRFGYCLALVSVIALASTVRSVAAADSSDGIVAVVNAEPITQKMLADASVTRYGKDVLDNVINRQLIMQACNEKGLQVSEQEVAEEINRIAAKFKLTTPDYLKLLDEERDITPGRYAREIIWPMLALRKLVAGQVEPTQQEFNEAYLAQFGEAVKCRMIMVADKTKADSLHREAVANPAGFGNLAKMNSEDETSASVGGLIPPIRRYTGDSRLEEAAFALKDNEVSPLIQIADQWMFLQAVRRIPAATPPTNEMPAIREQIVDRIRDQKIRGAAGELFAKLQRDANVSKVFGNADLQAKFPGVAAIVNEQRITISALASECVKRHGGDVLEGEINRKLLTQGLKKAGKQVSQPDIDQEIAKAAITYGFIGEDGKPNIAAWMESVTSDGQTTPAIYIQDSVWPSVALRKLVEDEIKITEQDVKQGFESSYGERAEILAIVLSDQRTAQKVWKMARDNPSEEFFGRLAEQYSVEPVSASNRGKVPPIRQHSGQPLIEREAFALKPGELSGIIATADKYIVLKSQGRTTPYVTDLEAVRSELVNELTERKTAAAMASTFDRLKTSAEIDNYFIAAKEIAATAQR</sequence>
<dbReference type="PANTHER" id="PTHR47245">
    <property type="entry name" value="PEPTIDYLPROLYL ISOMERASE"/>
    <property type="match status" value="1"/>
</dbReference>
<proteinExistence type="predicted"/>
<dbReference type="Gene3D" id="1.10.4030.10">
    <property type="entry name" value="Porin chaperone SurA, peptide-binding domain"/>
    <property type="match status" value="1"/>
</dbReference>